<comment type="caution">
    <text evidence="5">The sequence shown here is derived from an EMBL/GenBank/DDBJ whole genome shotgun (WGS) entry which is preliminary data.</text>
</comment>
<evidence type="ECO:0000313" key="6">
    <source>
        <dbReference type="Proteomes" id="UP000886744"/>
    </source>
</evidence>
<dbReference type="SUPFAM" id="SSF48452">
    <property type="entry name" value="TPR-like"/>
    <property type="match status" value="3"/>
</dbReference>
<keyword evidence="1" id="KW-0677">Repeat</keyword>
<dbReference type="Proteomes" id="UP000886744">
    <property type="component" value="Unassembled WGS sequence"/>
</dbReference>
<dbReference type="Pfam" id="PF14559">
    <property type="entry name" value="TPR_19"/>
    <property type="match status" value="1"/>
</dbReference>
<feature type="repeat" description="TPR" evidence="3">
    <location>
        <begin position="414"/>
        <end position="447"/>
    </location>
</feature>
<evidence type="ECO:0000256" key="1">
    <source>
        <dbReference type="ARBA" id="ARBA00022737"/>
    </source>
</evidence>
<dbReference type="SMART" id="SM00028">
    <property type="entry name" value="TPR"/>
    <property type="match status" value="8"/>
</dbReference>
<evidence type="ECO:0000256" key="3">
    <source>
        <dbReference type="PROSITE-ProRule" id="PRU00339"/>
    </source>
</evidence>
<dbReference type="AlphaFoldDB" id="A0A9D1J6E5"/>
<feature type="repeat" description="TPR" evidence="3">
    <location>
        <begin position="201"/>
        <end position="234"/>
    </location>
</feature>
<protein>
    <submittedName>
        <fullName evidence="5">Tetratricopeptide repeat protein</fullName>
    </submittedName>
</protein>
<accession>A0A9D1J6E5</accession>
<evidence type="ECO:0000256" key="4">
    <source>
        <dbReference type="SAM" id="SignalP"/>
    </source>
</evidence>
<dbReference type="PANTHER" id="PTHR45586">
    <property type="entry name" value="TPR REPEAT-CONTAINING PROTEIN PA4667"/>
    <property type="match status" value="1"/>
</dbReference>
<dbReference type="PROSITE" id="PS50005">
    <property type="entry name" value="TPR"/>
    <property type="match status" value="3"/>
</dbReference>
<gene>
    <name evidence="5" type="ORF">IAC94_04660</name>
</gene>
<organism evidence="5 6">
    <name type="scientific">Candidatus Coprenecus avistercoris</name>
    <dbReference type="NCBI Taxonomy" id="2840730"/>
    <lineage>
        <taxon>Bacteria</taxon>
        <taxon>Pseudomonadati</taxon>
        <taxon>Bacteroidota</taxon>
        <taxon>Bacteroidia</taxon>
        <taxon>Bacteroidales</taxon>
        <taxon>Rikenellaceae</taxon>
        <taxon>Rikenellaceae incertae sedis</taxon>
        <taxon>Candidatus Coprenecus</taxon>
    </lineage>
</organism>
<dbReference type="InterPro" id="IPR019734">
    <property type="entry name" value="TPR_rpt"/>
</dbReference>
<dbReference type="EMBL" id="DVHI01000059">
    <property type="protein sequence ID" value="HIR62796.1"/>
    <property type="molecule type" value="Genomic_DNA"/>
</dbReference>
<name>A0A9D1J6E5_9BACT</name>
<reference evidence="5" key="2">
    <citation type="journal article" date="2021" name="PeerJ">
        <title>Extensive microbial diversity within the chicken gut microbiome revealed by metagenomics and culture.</title>
        <authorList>
            <person name="Gilroy R."/>
            <person name="Ravi A."/>
            <person name="Getino M."/>
            <person name="Pursley I."/>
            <person name="Horton D.L."/>
            <person name="Alikhan N.F."/>
            <person name="Baker D."/>
            <person name="Gharbi K."/>
            <person name="Hall N."/>
            <person name="Watson M."/>
            <person name="Adriaenssens E.M."/>
            <person name="Foster-Nyarko E."/>
            <person name="Jarju S."/>
            <person name="Secka A."/>
            <person name="Antonio M."/>
            <person name="Oren A."/>
            <person name="Chaudhuri R.R."/>
            <person name="La Ragione R."/>
            <person name="Hildebrand F."/>
            <person name="Pallen M.J."/>
        </authorList>
    </citation>
    <scope>NUCLEOTIDE SEQUENCE</scope>
    <source>
        <strain evidence="5">ChiHjej13B12-12457</strain>
    </source>
</reference>
<feature type="signal peptide" evidence="4">
    <location>
        <begin position="1"/>
        <end position="24"/>
    </location>
</feature>
<evidence type="ECO:0000256" key="2">
    <source>
        <dbReference type="ARBA" id="ARBA00022803"/>
    </source>
</evidence>
<dbReference type="PANTHER" id="PTHR45586:SF1">
    <property type="entry name" value="LIPOPOLYSACCHARIDE ASSEMBLY PROTEIN B"/>
    <property type="match status" value="1"/>
</dbReference>
<feature type="repeat" description="TPR" evidence="3">
    <location>
        <begin position="66"/>
        <end position="99"/>
    </location>
</feature>
<dbReference type="InterPro" id="IPR051012">
    <property type="entry name" value="CellSynth/LPSAsmb/PSIAsmb"/>
</dbReference>
<keyword evidence="4" id="KW-0732">Signal</keyword>
<reference evidence="5" key="1">
    <citation type="submission" date="2020-10" db="EMBL/GenBank/DDBJ databases">
        <authorList>
            <person name="Gilroy R."/>
        </authorList>
    </citation>
    <scope>NUCLEOTIDE SEQUENCE</scope>
    <source>
        <strain evidence="5">ChiHjej13B12-12457</strain>
    </source>
</reference>
<dbReference type="Pfam" id="PF13181">
    <property type="entry name" value="TPR_8"/>
    <property type="match status" value="1"/>
</dbReference>
<dbReference type="InterPro" id="IPR003107">
    <property type="entry name" value="HAT"/>
</dbReference>
<sequence>MRSAILKPALLILAVFSSAFCAGASEKDTVRAEDYYIEGVRAYCAGEYSSAESSLSHCLRLEPENDAAMYYLAMIHLSRNDTDKAMNLLDKASAISPGNTWYSLATARLYSGIGENDLAISIYETLIADHPSKSDYYYELIDLLVRSGELDKALEILDKIEQLRGSNELTCNARYEILIRQGRYDDAESVVRRMDEEFPSARTALLLGDLHKSRYEDTTALRYYRRALSLDPDFTPAYFGVAEVYRMQRNFYYYFKNIDIFLSGPDMNPEMKSSYFQEIVFPSGMVQVFKPQVDTMILCTLHAHPEDTTVLSLAGTYYIAVDSVDRGLELLRRNVELHPDVKSVHSALLGQLYYLEDWEQLIAAARQTTEKFPDDFTLREVLAIACWQHGDIEEAVKVYLQILRDIPGDHPMLINCYGSLGDLYHELGNRRQSYACYEKGLKIDDNYSPILNNYAYYLSEERRNLKKALEMSRKTILNEPENATYLDTYGWLLYLTGDYEQARKYLKDAMVYGGKENAEVLDHYAEALFALKEYNLAFLYWGNADKIDPSLGLSEKIARRRAEVGK</sequence>
<dbReference type="Pfam" id="PF01535">
    <property type="entry name" value="PPR"/>
    <property type="match status" value="1"/>
</dbReference>
<dbReference type="GO" id="GO:0006396">
    <property type="term" value="P:RNA processing"/>
    <property type="evidence" value="ECO:0007669"/>
    <property type="project" value="InterPro"/>
</dbReference>
<proteinExistence type="predicted"/>
<dbReference type="InterPro" id="IPR002885">
    <property type="entry name" value="PPR_rpt"/>
</dbReference>
<dbReference type="Pfam" id="PF13432">
    <property type="entry name" value="TPR_16"/>
    <property type="match status" value="1"/>
</dbReference>
<dbReference type="Gene3D" id="1.25.40.10">
    <property type="entry name" value="Tetratricopeptide repeat domain"/>
    <property type="match status" value="2"/>
</dbReference>
<dbReference type="InterPro" id="IPR011990">
    <property type="entry name" value="TPR-like_helical_dom_sf"/>
</dbReference>
<feature type="chain" id="PRO_5039523632" evidence="4">
    <location>
        <begin position="25"/>
        <end position="566"/>
    </location>
</feature>
<keyword evidence="2 3" id="KW-0802">TPR repeat</keyword>
<dbReference type="SMART" id="SM00386">
    <property type="entry name" value="HAT"/>
    <property type="match status" value="3"/>
</dbReference>
<evidence type="ECO:0000313" key="5">
    <source>
        <dbReference type="EMBL" id="HIR62796.1"/>
    </source>
</evidence>